<evidence type="ECO:0000256" key="2">
    <source>
        <dbReference type="SAM" id="Phobius"/>
    </source>
</evidence>
<accession>A0ABS3ATX9</accession>
<dbReference type="EMBL" id="JAFITO010000007">
    <property type="protein sequence ID" value="MBN4068223.1"/>
    <property type="molecule type" value="Genomic_DNA"/>
</dbReference>
<keyword evidence="2" id="KW-0472">Membrane</keyword>
<evidence type="ECO:0000259" key="3">
    <source>
        <dbReference type="Pfam" id="PF03109"/>
    </source>
</evidence>
<keyword evidence="2" id="KW-1133">Transmembrane helix</keyword>
<dbReference type="PANTHER" id="PTHR10566:SF113">
    <property type="entry name" value="PROTEIN ACTIVITY OF BC1 COMPLEX KINASE 7, CHLOROPLASTIC"/>
    <property type="match status" value="1"/>
</dbReference>
<dbReference type="SUPFAM" id="SSF56112">
    <property type="entry name" value="Protein kinase-like (PK-like)"/>
    <property type="match status" value="1"/>
</dbReference>
<name>A0ABS3ATX9_9BACT</name>
<evidence type="ECO:0000313" key="5">
    <source>
        <dbReference type="Proteomes" id="UP000717534"/>
    </source>
</evidence>
<sequence length="565" mass="64715">MISIRKIRAIGRTYRHLKRYQRIIRILFKYGFDDLVEGLRIDQYLETGLRMINRKPQEEIDKLSRPERFRMALEELGPTFIKLGQVLSTRPDLISPEYLNELAELQDNVPPFSFAEVQEIFLAETGKKPSELFLEFDEQPMAAASIGQVHRGRLQDGNEVVIKVQRPDIENIIAIDLEILAHIASLMEQYVEELRGHRPSAVVDEFARSLSLEIDYTVELANVQRFARQFSDNKTIYVPLVYAELSTERILTMEYIDGIKTSKIDELRRKGYDLHLIAERGANLVMEQVFVHGFFHGDPHPGNIFILPDNITCFLDFGLMGRISRNDREDFTDLMLSIVTKNDRKITDGVLRITTQFGEIDHAALSRDLADLLDRYLYLPLKDVEAGKILQELLDIVQRHKLSMKPNLYLMLKALFAIEGVALVLDPDFELIKLAEPYIKKVKRERLRPSRIAEEMSETSGEYLKLIKAMPEEARSILRQLRAGKMKLEFEHRGLGRLAKALDQVSNRIAFAIVLAAQIIGSSLIILSEIPPKWNGIPIIGLAGFLIAGVMGFWLLVSIIRHGRM</sequence>
<dbReference type="InterPro" id="IPR050154">
    <property type="entry name" value="UbiB_kinase"/>
</dbReference>
<dbReference type="GO" id="GO:0016301">
    <property type="term" value="F:kinase activity"/>
    <property type="evidence" value="ECO:0007669"/>
    <property type="project" value="UniProtKB-KW"/>
</dbReference>
<gene>
    <name evidence="4" type="ORF">JYU06_01680</name>
</gene>
<dbReference type="PANTHER" id="PTHR10566">
    <property type="entry name" value="CHAPERONE-ACTIVITY OF BC1 COMPLEX CABC1 -RELATED"/>
    <property type="match status" value="1"/>
</dbReference>
<reference evidence="4 5" key="1">
    <citation type="submission" date="2021-02" db="EMBL/GenBank/DDBJ databases">
        <title>Activity-based single-cell genomes from oceanic crustal fluid captures similar information to metagenomic and metatranscriptomic surveys with orders of magnitude less sampling.</title>
        <authorList>
            <person name="D'Angelo T.S."/>
            <person name="Orcutt B.N."/>
        </authorList>
    </citation>
    <scope>NUCLEOTIDE SEQUENCE [LARGE SCALE GENOMIC DNA]</scope>
    <source>
        <strain evidence="4">AH-315-G02</strain>
    </source>
</reference>
<keyword evidence="4" id="KW-0418">Kinase</keyword>
<comment type="similarity">
    <text evidence="1">Belongs to the protein kinase superfamily. ADCK protein kinase family.</text>
</comment>
<feature type="transmembrane region" description="Helical" evidence="2">
    <location>
        <begin position="539"/>
        <end position="560"/>
    </location>
</feature>
<feature type="domain" description="ABC1 atypical kinase-like" evidence="3">
    <location>
        <begin position="105"/>
        <end position="347"/>
    </location>
</feature>
<organism evidence="4 5">
    <name type="scientific">Desulfotalea psychrophila</name>
    <dbReference type="NCBI Taxonomy" id="84980"/>
    <lineage>
        <taxon>Bacteria</taxon>
        <taxon>Pseudomonadati</taxon>
        <taxon>Thermodesulfobacteriota</taxon>
        <taxon>Desulfobulbia</taxon>
        <taxon>Desulfobulbales</taxon>
        <taxon>Desulfocapsaceae</taxon>
        <taxon>Desulfotalea</taxon>
    </lineage>
</organism>
<keyword evidence="2" id="KW-0812">Transmembrane</keyword>
<dbReference type="InterPro" id="IPR011009">
    <property type="entry name" value="Kinase-like_dom_sf"/>
</dbReference>
<dbReference type="Proteomes" id="UP000717534">
    <property type="component" value="Unassembled WGS sequence"/>
</dbReference>
<comment type="caution">
    <text evidence="4">The sequence shown here is derived from an EMBL/GenBank/DDBJ whole genome shotgun (WGS) entry which is preliminary data.</text>
</comment>
<feature type="transmembrane region" description="Helical" evidence="2">
    <location>
        <begin position="509"/>
        <end position="527"/>
    </location>
</feature>
<dbReference type="CDD" id="cd05121">
    <property type="entry name" value="ABC1_ADCK3-like"/>
    <property type="match status" value="1"/>
</dbReference>
<dbReference type="Pfam" id="PF03109">
    <property type="entry name" value="ABC1"/>
    <property type="match status" value="1"/>
</dbReference>
<proteinExistence type="inferred from homology"/>
<evidence type="ECO:0000313" key="4">
    <source>
        <dbReference type="EMBL" id="MBN4068223.1"/>
    </source>
</evidence>
<protein>
    <submittedName>
        <fullName evidence="4">AarF/ABC1/UbiB kinase family protein</fullName>
    </submittedName>
</protein>
<evidence type="ECO:0000256" key="1">
    <source>
        <dbReference type="ARBA" id="ARBA00009670"/>
    </source>
</evidence>
<keyword evidence="5" id="KW-1185">Reference proteome</keyword>
<keyword evidence="4" id="KW-0808">Transferase</keyword>
<dbReference type="InterPro" id="IPR004147">
    <property type="entry name" value="ABC1_dom"/>
</dbReference>